<dbReference type="EMBL" id="CADCVM010000341">
    <property type="protein sequence ID" value="CAA9511567.1"/>
    <property type="molecule type" value="Genomic_DNA"/>
</dbReference>
<name>A0A6J4T1Y8_9ACTN</name>
<dbReference type="InterPro" id="IPR009351">
    <property type="entry name" value="AlkZ-like"/>
</dbReference>
<dbReference type="AlphaFoldDB" id="A0A6J4T1Y8"/>
<accession>A0A6J4T1Y8</accession>
<protein>
    <recommendedName>
        <fullName evidence="2">Winged helix DNA-binding domain-containing protein</fullName>
    </recommendedName>
</protein>
<organism evidence="1">
    <name type="scientific">uncultured Rubrobacteraceae bacterium</name>
    <dbReference type="NCBI Taxonomy" id="349277"/>
    <lineage>
        <taxon>Bacteria</taxon>
        <taxon>Bacillati</taxon>
        <taxon>Actinomycetota</taxon>
        <taxon>Rubrobacteria</taxon>
        <taxon>Rubrobacterales</taxon>
        <taxon>Rubrobacteraceae</taxon>
        <taxon>environmental samples</taxon>
    </lineage>
</organism>
<dbReference type="Pfam" id="PF06224">
    <property type="entry name" value="AlkZ-like"/>
    <property type="match status" value="1"/>
</dbReference>
<sequence>MGVYSSHPSAPLSLRARARSFDAGAFRRLDAERLALRLPAMRGSIHLLPRQTAHLAFRAVPEPPSGLRQRLRYFGIPEERYPALREVVLATATGPTTARELGRGLREKTGYDGSPTPVLAGMAREGVLLRVGAEGLKSNALRYVAARSWLGGDLPQADADEALAWLADEYLRAFGPARPEDFRWWAGVPKGRAAAALDAVETVEPEAGYLLRAEDREAFERAEAPAPGAVDLLPKWDAYTMGYAPDGRGRFVHPEVQDRVYTPAGDGLGVALVGGAAAGAWEARFSGKVLEVGLDMFEAPGPSLGDLLKERFGELAAVLGAGEARFT</sequence>
<evidence type="ECO:0000313" key="1">
    <source>
        <dbReference type="EMBL" id="CAA9511567.1"/>
    </source>
</evidence>
<evidence type="ECO:0008006" key="2">
    <source>
        <dbReference type="Google" id="ProtNLM"/>
    </source>
</evidence>
<gene>
    <name evidence="1" type="ORF">AVDCRST_MAG05-3062</name>
</gene>
<reference evidence="1" key="1">
    <citation type="submission" date="2020-02" db="EMBL/GenBank/DDBJ databases">
        <authorList>
            <person name="Meier V. D."/>
        </authorList>
    </citation>
    <scope>NUCLEOTIDE SEQUENCE</scope>
    <source>
        <strain evidence="1">AVDCRST_MAG05</strain>
    </source>
</reference>
<dbReference type="PANTHER" id="PTHR38479">
    <property type="entry name" value="LMO0824 PROTEIN"/>
    <property type="match status" value="1"/>
</dbReference>
<proteinExistence type="predicted"/>
<dbReference type="PANTHER" id="PTHR38479:SF2">
    <property type="entry name" value="WINGED HELIX DNA-BINDING DOMAIN-CONTAINING PROTEIN"/>
    <property type="match status" value="1"/>
</dbReference>